<evidence type="ECO:0000256" key="4">
    <source>
        <dbReference type="ARBA" id="ARBA00011245"/>
    </source>
</evidence>
<dbReference type="Proteomes" id="UP000289260">
    <property type="component" value="Chromosome"/>
</dbReference>
<dbReference type="GO" id="GO:0010125">
    <property type="term" value="P:mycothiol biosynthetic process"/>
    <property type="evidence" value="ECO:0007669"/>
    <property type="project" value="InterPro"/>
</dbReference>
<dbReference type="OrthoDB" id="9815130at2"/>
<dbReference type="GO" id="GO:0005829">
    <property type="term" value="C:cytosol"/>
    <property type="evidence" value="ECO:0007669"/>
    <property type="project" value="TreeGrafter"/>
</dbReference>
<dbReference type="Gene3D" id="3.40.50.620">
    <property type="entry name" value="HUPs"/>
    <property type="match status" value="1"/>
</dbReference>
<dbReference type="GO" id="GO:0006423">
    <property type="term" value="P:cysteinyl-tRNA aminoacylation"/>
    <property type="evidence" value="ECO:0007669"/>
    <property type="project" value="TreeGrafter"/>
</dbReference>
<gene>
    <name evidence="15" type="ORF">EVS81_01220</name>
</gene>
<dbReference type="PANTHER" id="PTHR10890:SF3">
    <property type="entry name" value="CYSTEINE--TRNA LIGASE, CYTOPLASMIC"/>
    <property type="match status" value="1"/>
</dbReference>
<dbReference type="KEGG" id="ltr:EVS81_01220"/>
<keyword evidence="16" id="KW-1185">Reference proteome</keyword>
<keyword evidence="11" id="KW-0067">ATP-binding</keyword>
<dbReference type="AlphaFoldDB" id="A0A4P6KBW1"/>
<evidence type="ECO:0000256" key="6">
    <source>
        <dbReference type="ARBA" id="ARBA00020068"/>
    </source>
</evidence>
<evidence type="ECO:0000256" key="12">
    <source>
        <dbReference type="ARBA" id="ARBA00033376"/>
    </source>
</evidence>
<dbReference type="RefSeq" id="WP_130108778.1">
    <property type="nucleotide sequence ID" value="NZ_CP035806.1"/>
</dbReference>
<dbReference type="PANTHER" id="PTHR10890">
    <property type="entry name" value="CYSTEINYL-TRNA SYNTHETASE"/>
    <property type="match status" value="1"/>
</dbReference>
<dbReference type="NCBIfam" id="TIGR03447">
    <property type="entry name" value="mycothiol_MshC"/>
    <property type="match status" value="1"/>
</dbReference>
<dbReference type="Pfam" id="PF01406">
    <property type="entry name" value="tRNA-synt_1e"/>
    <property type="match status" value="1"/>
</dbReference>
<dbReference type="GO" id="GO:0035446">
    <property type="term" value="F:cysteine-glucosaminylinositol ligase activity"/>
    <property type="evidence" value="ECO:0007669"/>
    <property type="project" value="UniProtKB-EC"/>
</dbReference>
<sequence>MRTWTPPNVPRLPGEGIVPKLFNTASGRLEYPAIAEGRALLYVCGITPYDATHLGHAFTYLTFDLMQRAWRDAGIETVYAQNITDIDDPLLERAAATGVDWRDLADEQIGLFRSDMHRMGMIPPEHYVAVTEQIDEIAAAVRELMELGLAYSVPTEGVEGEDVYFDTDAAERASQWRLGDVAPYDRALMLRLSAERGGDPERPGKRNPLDPLLWRAARPGEPTWESVVGAGRPGWHIECSVIATRALGGAFTVQGGGSDLVFPHHEYTAAHATAISGTPLAHAYCHAGLVSYEGHKMSKSRGNLVFVSKLLNGTHSVPAADPSAIRLGLLAHHYRSEWEWHDADLDIATRRLDAWRTGVRRAGQDPASAHAVVQQLRAALANDLDTPVMLAILDAALDRGVDDPELVESAVLALLGVEV</sequence>
<dbReference type="Gene3D" id="1.20.120.640">
    <property type="entry name" value="Anticodon-binding domain of a subclass of class I aminoacyl-tRNA synthetases"/>
    <property type="match status" value="1"/>
</dbReference>
<evidence type="ECO:0000256" key="5">
    <source>
        <dbReference type="ARBA" id="ARBA00012088"/>
    </source>
</evidence>
<evidence type="ECO:0000256" key="3">
    <source>
        <dbReference type="ARBA" id="ARBA00007723"/>
    </source>
</evidence>
<comment type="function">
    <text evidence="2">Catalyzes the ATP-dependent condensation of GlcN-Ins and L-cysteine to form L-Cys-GlcN-Ins.</text>
</comment>
<evidence type="ECO:0000256" key="9">
    <source>
        <dbReference type="ARBA" id="ARBA00022741"/>
    </source>
</evidence>
<dbReference type="InterPro" id="IPR017812">
    <property type="entry name" value="Mycothiol_ligase_MshC"/>
</dbReference>
<organism evidence="15 16">
    <name type="scientific">Leucobacter triazinivorans</name>
    <dbReference type="NCBI Taxonomy" id="1784719"/>
    <lineage>
        <taxon>Bacteria</taxon>
        <taxon>Bacillati</taxon>
        <taxon>Actinomycetota</taxon>
        <taxon>Actinomycetes</taxon>
        <taxon>Micrococcales</taxon>
        <taxon>Microbacteriaceae</taxon>
        <taxon>Leucobacter</taxon>
    </lineage>
</organism>
<dbReference type="InterPro" id="IPR032678">
    <property type="entry name" value="tRNA-synt_1_cat_dom"/>
</dbReference>
<keyword evidence="10" id="KW-0862">Zinc</keyword>
<keyword evidence="7 15" id="KW-0436">Ligase</keyword>
<name>A0A4P6KBW1_9MICO</name>
<dbReference type="InterPro" id="IPR014729">
    <property type="entry name" value="Rossmann-like_a/b/a_fold"/>
</dbReference>
<comment type="subunit">
    <text evidence="4">Monomer.</text>
</comment>
<evidence type="ECO:0000256" key="8">
    <source>
        <dbReference type="ARBA" id="ARBA00022723"/>
    </source>
</evidence>
<comment type="similarity">
    <text evidence="3">Belongs to the class-I aminoacyl-tRNA synthetase family. MshC subfamily.</text>
</comment>
<evidence type="ECO:0000256" key="2">
    <source>
        <dbReference type="ARBA" id="ARBA00003679"/>
    </source>
</evidence>
<evidence type="ECO:0000256" key="1">
    <source>
        <dbReference type="ARBA" id="ARBA00001947"/>
    </source>
</evidence>
<dbReference type="InterPro" id="IPR024909">
    <property type="entry name" value="Cys-tRNA/MSH_ligase"/>
</dbReference>
<accession>A0A4P6KBW1</accession>
<dbReference type="SUPFAM" id="SSF52374">
    <property type="entry name" value="Nucleotidylyl transferase"/>
    <property type="match status" value="1"/>
</dbReference>
<keyword evidence="9" id="KW-0547">Nucleotide-binding</keyword>
<comment type="catalytic activity">
    <reaction evidence="13">
        <text>1D-myo-inositol 2-amino-2-deoxy-alpha-D-glucopyranoside + L-cysteine + ATP = 1D-myo-inositol 2-(L-cysteinylamino)-2-deoxy-alpha-D-glucopyranoside + AMP + diphosphate + H(+)</text>
        <dbReference type="Rhea" id="RHEA:26176"/>
        <dbReference type="ChEBI" id="CHEBI:15378"/>
        <dbReference type="ChEBI" id="CHEBI:30616"/>
        <dbReference type="ChEBI" id="CHEBI:33019"/>
        <dbReference type="ChEBI" id="CHEBI:35235"/>
        <dbReference type="ChEBI" id="CHEBI:58886"/>
        <dbReference type="ChEBI" id="CHEBI:58887"/>
        <dbReference type="ChEBI" id="CHEBI:456215"/>
        <dbReference type="EC" id="6.3.1.13"/>
    </reaction>
</comment>
<proteinExistence type="inferred from homology"/>
<dbReference type="GO" id="GO:0046872">
    <property type="term" value="F:metal ion binding"/>
    <property type="evidence" value="ECO:0007669"/>
    <property type="project" value="UniProtKB-KW"/>
</dbReference>
<evidence type="ECO:0000259" key="14">
    <source>
        <dbReference type="Pfam" id="PF01406"/>
    </source>
</evidence>
<protein>
    <recommendedName>
        <fullName evidence="6">L-cysteine:1D-myo-inositol 2-amino-2-deoxy-alpha-D-glucopyranoside ligase</fullName>
        <ecNumber evidence="5">6.3.1.13</ecNumber>
    </recommendedName>
    <alternativeName>
        <fullName evidence="12">Mycothiol ligase</fullName>
    </alternativeName>
</protein>
<evidence type="ECO:0000313" key="16">
    <source>
        <dbReference type="Proteomes" id="UP000289260"/>
    </source>
</evidence>
<keyword evidence="8" id="KW-0479">Metal-binding</keyword>
<evidence type="ECO:0000256" key="7">
    <source>
        <dbReference type="ARBA" id="ARBA00022598"/>
    </source>
</evidence>
<dbReference type="PRINTS" id="PR00983">
    <property type="entry name" value="TRNASYNTHCYS"/>
</dbReference>
<dbReference type="GO" id="GO:0005524">
    <property type="term" value="F:ATP binding"/>
    <property type="evidence" value="ECO:0007669"/>
    <property type="project" value="UniProtKB-KW"/>
</dbReference>
<reference evidence="15 16" key="1">
    <citation type="submission" date="2019-02" db="EMBL/GenBank/DDBJ databases">
        <authorList>
            <person name="Sun L."/>
            <person name="Pan D."/>
            <person name="Wu X."/>
        </authorList>
    </citation>
    <scope>NUCLEOTIDE SEQUENCE [LARGE SCALE GENOMIC DNA]</scope>
    <source>
        <strain evidence="15 16">JW-1</strain>
    </source>
</reference>
<comment type="cofactor">
    <cofactor evidence="1">
        <name>Zn(2+)</name>
        <dbReference type="ChEBI" id="CHEBI:29105"/>
    </cofactor>
</comment>
<evidence type="ECO:0000313" key="15">
    <source>
        <dbReference type="EMBL" id="QBE47622.1"/>
    </source>
</evidence>
<feature type="domain" description="tRNA synthetases class I catalytic" evidence="14">
    <location>
        <begin position="34"/>
        <end position="348"/>
    </location>
</feature>
<evidence type="ECO:0000256" key="13">
    <source>
        <dbReference type="ARBA" id="ARBA00048350"/>
    </source>
</evidence>
<dbReference type="EC" id="6.3.1.13" evidence="5"/>
<dbReference type="GO" id="GO:0004817">
    <property type="term" value="F:cysteine-tRNA ligase activity"/>
    <property type="evidence" value="ECO:0007669"/>
    <property type="project" value="TreeGrafter"/>
</dbReference>
<evidence type="ECO:0000256" key="11">
    <source>
        <dbReference type="ARBA" id="ARBA00022840"/>
    </source>
</evidence>
<evidence type="ECO:0000256" key="10">
    <source>
        <dbReference type="ARBA" id="ARBA00022833"/>
    </source>
</evidence>
<dbReference type="EMBL" id="CP035806">
    <property type="protein sequence ID" value="QBE47622.1"/>
    <property type="molecule type" value="Genomic_DNA"/>
</dbReference>